<dbReference type="InterPro" id="IPR005229">
    <property type="entry name" value="YicC/YloC-like"/>
</dbReference>
<dbReference type="GO" id="GO:0004521">
    <property type="term" value="F:RNA endonuclease activity"/>
    <property type="evidence" value="ECO:0007669"/>
    <property type="project" value="InterPro"/>
</dbReference>
<accession>A0A1F6TG90</accession>
<dbReference type="PANTHER" id="PTHR30636">
    <property type="entry name" value="UPF0701 PROTEIN YICC"/>
    <property type="match status" value="1"/>
</dbReference>
<protein>
    <submittedName>
        <fullName evidence="8">YicC family protein</fullName>
    </submittedName>
</protein>
<feature type="domain" description="Endoribonuclease YicC-like C-terminal" evidence="7">
    <location>
        <begin position="174"/>
        <end position="288"/>
    </location>
</feature>
<organism evidence="8 9">
    <name type="scientific">Candidatus Muproteobacteria bacterium RBG_16_65_31</name>
    <dbReference type="NCBI Taxonomy" id="1817759"/>
    <lineage>
        <taxon>Bacteria</taxon>
        <taxon>Pseudomonadati</taxon>
        <taxon>Pseudomonadota</taxon>
        <taxon>Candidatus Muproteobacteria</taxon>
    </lineage>
</organism>
<comment type="caution">
    <text evidence="8">The sequence shown here is derived from an EMBL/GenBank/DDBJ whole genome shotgun (WGS) entry which is preliminary data.</text>
</comment>
<evidence type="ECO:0000256" key="4">
    <source>
        <dbReference type="ARBA" id="ARBA00022801"/>
    </source>
</evidence>
<dbReference type="PANTHER" id="PTHR30636:SF3">
    <property type="entry name" value="UPF0701 PROTEIN YICC"/>
    <property type="match status" value="1"/>
</dbReference>
<reference evidence="8 9" key="1">
    <citation type="journal article" date="2016" name="Nat. Commun.">
        <title>Thousands of microbial genomes shed light on interconnected biogeochemical processes in an aquifer system.</title>
        <authorList>
            <person name="Anantharaman K."/>
            <person name="Brown C.T."/>
            <person name="Hug L.A."/>
            <person name="Sharon I."/>
            <person name="Castelle C.J."/>
            <person name="Probst A.J."/>
            <person name="Thomas B.C."/>
            <person name="Singh A."/>
            <person name="Wilkins M.J."/>
            <person name="Karaoz U."/>
            <person name="Brodie E.L."/>
            <person name="Williams K.H."/>
            <person name="Hubbard S.S."/>
            <person name="Banfield J.F."/>
        </authorList>
    </citation>
    <scope>NUCLEOTIDE SEQUENCE [LARGE SCALE GENOMIC DNA]</scope>
</reference>
<sequence>MIHSMTAFARREAETPGGALTWELRSVNHRYLEIALRLPDELRALEPAARDLIGRRLSRGKLDGTMRFQPGEAVAGAVEMNEDQAQRLLVAAGRLRGMAPDISALRAIDVLRWPGVIRLPPLDVDSLGATALEALGAALDDLVNTRSREGARMQEFMLQRLQAMEQLVVQAQALLPETTRIFRERLDARLKEIKQQLDPARLEQEVVLFAQKSDVTEEIDRLTAHFAEIHRVFGQSGPIGRRLDFLMQELNREANTLGSKSVDIRMTNVSVELKVLIEQLREQVQNIE</sequence>
<evidence type="ECO:0000259" key="7">
    <source>
        <dbReference type="Pfam" id="PF08340"/>
    </source>
</evidence>
<evidence type="ECO:0000313" key="9">
    <source>
        <dbReference type="Proteomes" id="UP000179344"/>
    </source>
</evidence>
<evidence type="ECO:0000256" key="3">
    <source>
        <dbReference type="ARBA" id="ARBA00022759"/>
    </source>
</evidence>
<comment type="similarity">
    <text evidence="5">Belongs to the YicC/YloC family.</text>
</comment>
<dbReference type="InterPro" id="IPR013527">
    <property type="entry name" value="YicC-like_N"/>
</dbReference>
<proteinExistence type="inferred from homology"/>
<dbReference type="AlphaFoldDB" id="A0A1F6TG90"/>
<dbReference type="InterPro" id="IPR013551">
    <property type="entry name" value="YicC-like_C"/>
</dbReference>
<dbReference type="EMBL" id="MFST01000083">
    <property type="protein sequence ID" value="OGI44109.1"/>
    <property type="molecule type" value="Genomic_DNA"/>
</dbReference>
<keyword evidence="2" id="KW-0540">Nuclease</keyword>
<keyword evidence="3" id="KW-0255">Endonuclease</keyword>
<dbReference type="Pfam" id="PF08340">
    <property type="entry name" value="YicC-like_C"/>
    <property type="match status" value="1"/>
</dbReference>
<comment type="cofactor">
    <cofactor evidence="1">
        <name>a divalent metal cation</name>
        <dbReference type="ChEBI" id="CHEBI:60240"/>
    </cofactor>
</comment>
<evidence type="ECO:0000313" key="8">
    <source>
        <dbReference type="EMBL" id="OGI44109.1"/>
    </source>
</evidence>
<gene>
    <name evidence="8" type="ORF">A2V92_04990</name>
</gene>
<name>A0A1F6TG90_9PROT</name>
<feature type="domain" description="Endoribonuclease YicC-like N-terminal" evidence="6">
    <location>
        <begin position="2"/>
        <end position="154"/>
    </location>
</feature>
<dbReference type="NCBIfam" id="TIGR00255">
    <property type="entry name" value="YicC/YloC family endoribonuclease"/>
    <property type="match status" value="1"/>
</dbReference>
<evidence type="ECO:0000256" key="1">
    <source>
        <dbReference type="ARBA" id="ARBA00001968"/>
    </source>
</evidence>
<dbReference type="Proteomes" id="UP000179344">
    <property type="component" value="Unassembled WGS sequence"/>
</dbReference>
<evidence type="ECO:0000256" key="2">
    <source>
        <dbReference type="ARBA" id="ARBA00022722"/>
    </source>
</evidence>
<dbReference type="GO" id="GO:0016787">
    <property type="term" value="F:hydrolase activity"/>
    <property type="evidence" value="ECO:0007669"/>
    <property type="project" value="UniProtKB-KW"/>
</dbReference>
<evidence type="ECO:0000256" key="5">
    <source>
        <dbReference type="ARBA" id="ARBA00035648"/>
    </source>
</evidence>
<dbReference type="Pfam" id="PF03755">
    <property type="entry name" value="YicC-like_N"/>
    <property type="match status" value="1"/>
</dbReference>
<evidence type="ECO:0000259" key="6">
    <source>
        <dbReference type="Pfam" id="PF03755"/>
    </source>
</evidence>
<keyword evidence="4" id="KW-0378">Hydrolase</keyword>